<keyword evidence="11" id="KW-0472">Membrane</keyword>
<name>A0AAV2BW32_9ARAC</name>
<evidence type="ECO:0000256" key="11">
    <source>
        <dbReference type="ARBA" id="ARBA00023298"/>
    </source>
</evidence>
<dbReference type="AlphaFoldDB" id="A0AAV2BW32"/>
<dbReference type="GO" id="GO:0044231">
    <property type="term" value="C:host cell presynaptic membrane"/>
    <property type="evidence" value="ECO:0007669"/>
    <property type="project" value="UniProtKB-KW"/>
</dbReference>
<gene>
    <name evidence="13" type="ORF">LARSCL_LOCUS21683</name>
</gene>
<evidence type="ECO:0000256" key="5">
    <source>
        <dbReference type="ARBA" id="ARBA00022537"/>
    </source>
</evidence>
<feature type="repeat" description="ANK" evidence="12">
    <location>
        <begin position="48"/>
        <end position="80"/>
    </location>
</feature>
<dbReference type="InterPro" id="IPR002110">
    <property type="entry name" value="Ankyrin_rpt"/>
</dbReference>
<comment type="subcellular location">
    <subcellularLocation>
        <location evidence="2">Secreted</location>
    </subcellularLocation>
    <subcellularLocation>
        <location evidence="1">Target cell membrane</location>
    </subcellularLocation>
</comment>
<dbReference type="GO" id="GO:0090729">
    <property type="term" value="F:toxin activity"/>
    <property type="evidence" value="ECO:0007669"/>
    <property type="project" value="UniProtKB-KW"/>
</dbReference>
<evidence type="ECO:0000256" key="6">
    <source>
        <dbReference type="ARBA" id="ARBA00022656"/>
    </source>
</evidence>
<dbReference type="PANTHER" id="PTHR24173">
    <property type="entry name" value="ANKYRIN REPEAT CONTAINING"/>
    <property type="match status" value="1"/>
</dbReference>
<evidence type="ECO:0000256" key="8">
    <source>
        <dbReference type="ARBA" id="ARBA00022737"/>
    </source>
</evidence>
<evidence type="ECO:0000256" key="10">
    <source>
        <dbReference type="ARBA" id="ARBA00023043"/>
    </source>
</evidence>
<dbReference type="SMART" id="SM00248">
    <property type="entry name" value="ANK"/>
    <property type="match status" value="6"/>
</dbReference>
<accession>A0AAV2BW32</accession>
<comment type="caution">
    <text evidence="13">The sequence shown here is derived from an EMBL/GenBank/DDBJ whole genome shotgun (WGS) entry which is preliminary data.</text>
</comment>
<keyword evidence="11" id="KW-1053">Target membrane</keyword>
<feature type="repeat" description="ANK" evidence="12">
    <location>
        <begin position="207"/>
        <end position="239"/>
    </location>
</feature>
<evidence type="ECO:0000256" key="12">
    <source>
        <dbReference type="PROSITE-ProRule" id="PRU00023"/>
    </source>
</evidence>
<evidence type="ECO:0000256" key="4">
    <source>
        <dbReference type="ARBA" id="ARBA00022525"/>
    </source>
</evidence>
<dbReference type="Pfam" id="PF00023">
    <property type="entry name" value="Ank"/>
    <property type="match status" value="1"/>
</dbReference>
<dbReference type="PANTHER" id="PTHR24173:SF74">
    <property type="entry name" value="ANKYRIN REPEAT DOMAIN-CONTAINING PROTEIN 16"/>
    <property type="match status" value="1"/>
</dbReference>
<evidence type="ECO:0000256" key="3">
    <source>
        <dbReference type="ARBA" id="ARBA00022483"/>
    </source>
</evidence>
<keyword evidence="9" id="KW-0638">Presynaptic neurotoxin</keyword>
<dbReference type="PROSITE" id="PS50088">
    <property type="entry name" value="ANK_REPEAT"/>
    <property type="match status" value="3"/>
</dbReference>
<feature type="repeat" description="ANK" evidence="12">
    <location>
        <begin position="81"/>
        <end position="113"/>
    </location>
</feature>
<keyword evidence="3" id="KW-0268">Exocytosis</keyword>
<dbReference type="EMBL" id="CAXIEN010000528">
    <property type="protein sequence ID" value="CAL1300006.1"/>
    <property type="molecule type" value="Genomic_DNA"/>
</dbReference>
<dbReference type="InterPro" id="IPR036770">
    <property type="entry name" value="Ankyrin_rpt-contain_sf"/>
</dbReference>
<evidence type="ECO:0000256" key="9">
    <source>
        <dbReference type="ARBA" id="ARBA00023028"/>
    </source>
</evidence>
<keyword evidence="4" id="KW-0964">Secreted</keyword>
<dbReference type="SUPFAM" id="SSF48403">
    <property type="entry name" value="Ankyrin repeat"/>
    <property type="match status" value="1"/>
</dbReference>
<sequence length="278" mass="30637">MVEFLLKKGADIRASDANKTTLLYFLISEGLSDFFSLERDDIISSDTSGYTLLHLAALCGNLGLVEHFIEKKCDINARSNSGSTVLHLAVGSNHQNIVSFLLRKGVEIDAVDDNGLTPLLLAVEINCKETVEILVSFETNDIIRDGRIEALQNSALLGYSNIVDLLLENCKFDVTNELMRKLLVTAVNCNHKQVVAILLKNGFEVNGDAKPLHVATRHSYHGMVEFLLTKGANPNLLDENNCTPLDIAINLLDTDMCEILLSEKANIHIEKKFILSAT</sequence>
<keyword evidence="7" id="KW-0528">Neurotoxin</keyword>
<evidence type="ECO:0000256" key="7">
    <source>
        <dbReference type="ARBA" id="ARBA00022699"/>
    </source>
</evidence>
<keyword evidence="8" id="KW-0677">Repeat</keyword>
<protein>
    <recommendedName>
        <fullName evidence="15">Ankyrin repeat protein</fullName>
    </recommendedName>
</protein>
<dbReference type="PRINTS" id="PR01415">
    <property type="entry name" value="ANKYRIN"/>
</dbReference>
<evidence type="ECO:0000256" key="1">
    <source>
        <dbReference type="ARBA" id="ARBA00004175"/>
    </source>
</evidence>
<evidence type="ECO:0008006" key="15">
    <source>
        <dbReference type="Google" id="ProtNLM"/>
    </source>
</evidence>
<evidence type="ECO:0000256" key="2">
    <source>
        <dbReference type="ARBA" id="ARBA00004613"/>
    </source>
</evidence>
<dbReference type="Pfam" id="PF12796">
    <property type="entry name" value="Ank_2"/>
    <property type="match status" value="2"/>
</dbReference>
<dbReference type="PROSITE" id="PS50297">
    <property type="entry name" value="ANK_REP_REGION"/>
    <property type="match status" value="3"/>
</dbReference>
<evidence type="ECO:0000313" key="13">
    <source>
        <dbReference type="EMBL" id="CAL1300006.1"/>
    </source>
</evidence>
<dbReference type="GO" id="GO:0006887">
    <property type="term" value="P:exocytosis"/>
    <property type="evidence" value="ECO:0007669"/>
    <property type="project" value="UniProtKB-KW"/>
</dbReference>
<organism evidence="13 14">
    <name type="scientific">Larinioides sclopetarius</name>
    <dbReference type="NCBI Taxonomy" id="280406"/>
    <lineage>
        <taxon>Eukaryota</taxon>
        <taxon>Metazoa</taxon>
        <taxon>Ecdysozoa</taxon>
        <taxon>Arthropoda</taxon>
        <taxon>Chelicerata</taxon>
        <taxon>Arachnida</taxon>
        <taxon>Araneae</taxon>
        <taxon>Araneomorphae</taxon>
        <taxon>Entelegynae</taxon>
        <taxon>Araneoidea</taxon>
        <taxon>Araneidae</taxon>
        <taxon>Larinioides</taxon>
    </lineage>
</organism>
<keyword evidence="6" id="KW-0800">Toxin</keyword>
<keyword evidence="5" id="KW-1052">Target cell membrane</keyword>
<reference evidence="13 14" key="1">
    <citation type="submission" date="2024-04" db="EMBL/GenBank/DDBJ databases">
        <authorList>
            <person name="Rising A."/>
            <person name="Reimegard J."/>
            <person name="Sonavane S."/>
            <person name="Akerstrom W."/>
            <person name="Nylinder S."/>
            <person name="Hedman E."/>
            <person name="Kallberg Y."/>
        </authorList>
    </citation>
    <scope>NUCLEOTIDE SEQUENCE [LARGE SCALE GENOMIC DNA]</scope>
</reference>
<evidence type="ECO:0000313" key="14">
    <source>
        <dbReference type="Proteomes" id="UP001497382"/>
    </source>
</evidence>
<dbReference type="GO" id="GO:0005576">
    <property type="term" value="C:extracellular region"/>
    <property type="evidence" value="ECO:0007669"/>
    <property type="project" value="UniProtKB-SubCell"/>
</dbReference>
<dbReference type="Proteomes" id="UP001497382">
    <property type="component" value="Unassembled WGS sequence"/>
</dbReference>
<keyword evidence="14" id="KW-1185">Reference proteome</keyword>
<keyword evidence="10 12" id="KW-0040">ANK repeat</keyword>
<proteinExistence type="predicted"/>
<dbReference type="Gene3D" id="1.25.40.20">
    <property type="entry name" value="Ankyrin repeat-containing domain"/>
    <property type="match status" value="2"/>
</dbReference>
<dbReference type="GO" id="GO:0044218">
    <property type="term" value="C:other organism cell membrane"/>
    <property type="evidence" value="ECO:0007669"/>
    <property type="project" value="UniProtKB-KW"/>
</dbReference>